<evidence type="ECO:0000313" key="1">
    <source>
        <dbReference type="EMBL" id="KAJ8127989.1"/>
    </source>
</evidence>
<accession>A0ACC2JKW7</accession>
<organism evidence="1 2">
    <name type="scientific">Lasiodiplodia mahajangana</name>
    <dbReference type="NCBI Taxonomy" id="1108764"/>
    <lineage>
        <taxon>Eukaryota</taxon>
        <taxon>Fungi</taxon>
        <taxon>Dikarya</taxon>
        <taxon>Ascomycota</taxon>
        <taxon>Pezizomycotina</taxon>
        <taxon>Dothideomycetes</taxon>
        <taxon>Dothideomycetes incertae sedis</taxon>
        <taxon>Botryosphaeriales</taxon>
        <taxon>Botryosphaeriaceae</taxon>
        <taxon>Lasiodiplodia</taxon>
    </lineage>
</organism>
<reference evidence="1" key="1">
    <citation type="submission" date="2022-12" db="EMBL/GenBank/DDBJ databases">
        <title>Genome Sequence of Lasiodiplodia mahajangana.</title>
        <authorList>
            <person name="Buettner E."/>
        </authorList>
    </citation>
    <scope>NUCLEOTIDE SEQUENCE</scope>
    <source>
        <strain evidence="1">VT137</strain>
    </source>
</reference>
<sequence>MAAKVFADHDLKLFEYFGGQSIKDRTEGFNLYLQSHSALAGTGSVSPKAFQRLFTEHIDPLLDTLTYVKNELVDILEQRKSEPDGTAKKEFLAKMATTGTATKVKYERLFKRMLDVAAKCTPRVYWTKHTNEKTQEELADFVQRKQLHITDLVFDEINVGVKTALEAVNAALAKAVATKNFEQAPGHRWDEEASQRGQQHNNFEETQNHYQVHRQAYC</sequence>
<name>A0ACC2JKW7_9PEZI</name>
<dbReference type="Proteomes" id="UP001153332">
    <property type="component" value="Unassembled WGS sequence"/>
</dbReference>
<protein>
    <submittedName>
        <fullName evidence="1">Uncharacterized protein</fullName>
    </submittedName>
</protein>
<dbReference type="EMBL" id="JAPUUL010001223">
    <property type="protein sequence ID" value="KAJ8127989.1"/>
    <property type="molecule type" value="Genomic_DNA"/>
</dbReference>
<comment type="caution">
    <text evidence="1">The sequence shown here is derived from an EMBL/GenBank/DDBJ whole genome shotgun (WGS) entry which is preliminary data.</text>
</comment>
<gene>
    <name evidence="1" type="ORF">O1611_g5647</name>
</gene>
<keyword evidence="2" id="KW-1185">Reference proteome</keyword>
<proteinExistence type="predicted"/>
<evidence type="ECO:0000313" key="2">
    <source>
        <dbReference type="Proteomes" id="UP001153332"/>
    </source>
</evidence>